<keyword evidence="3 6" id="KW-0808">Transferase</keyword>
<evidence type="ECO:0000256" key="7">
    <source>
        <dbReference type="SAM" id="MobiDB-lite"/>
    </source>
</evidence>
<dbReference type="PANTHER" id="PTHR13271">
    <property type="entry name" value="UNCHARACTERIZED PUTATIVE METHYLTRANSFERASE"/>
    <property type="match status" value="1"/>
</dbReference>
<dbReference type="GO" id="GO:0005634">
    <property type="term" value="C:nucleus"/>
    <property type="evidence" value="ECO:0007669"/>
    <property type="project" value="UniProtKB-SubCell"/>
</dbReference>
<feature type="region of interest" description="Disordered" evidence="7">
    <location>
        <begin position="239"/>
        <end position="265"/>
    </location>
</feature>
<dbReference type="OMA" id="RVDWWLE"/>
<dbReference type="AlphaFoldDB" id="A0A914A7Q1"/>
<evidence type="ECO:0000256" key="2">
    <source>
        <dbReference type="ARBA" id="ARBA00022603"/>
    </source>
</evidence>
<evidence type="ECO:0000259" key="8">
    <source>
        <dbReference type="PROSITE" id="PS50280"/>
    </source>
</evidence>
<dbReference type="InterPro" id="IPR050600">
    <property type="entry name" value="SETD3_SETD6_MTase"/>
</dbReference>
<keyword evidence="2 6" id="KW-0489">Methyltransferase</keyword>
<dbReference type="PANTHER" id="PTHR13271:SF34">
    <property type="entry name" value="N-LYSINE METHYLTRANSFERASE SETD6"/>
    <property type="match status" value="1"/>
</dbReference>
<dbReference type="GO" id="GO:0032259">
    <property type="term" value="P:methylation"/>
    <property type="evidence" value="ECO:0007669"/>
    <property type="project" value="UniProtKB-KW"/>
</dbReference>
<dbReference type="SUPFAM" id="SSF82199">
    <property type="entry name" value="SET domain"/>
    <property type="match status" value="1"/>
</dbReference>
<feature type="domain" description="SET" evidence="8">
    <location>
        <begin position="51"/>
        <end position="319"/>
    </location>
</feature>
<dbReference type="SUPFAM" id="SSF81822">
    <property type="entry name" value="RuBisCo LSMT C-terminal, substrate-binding domain"/>
    <property type="match status" value="1"/>
</dbReference>
<dbReference type="InterPro" id="IPR001214">
    <property type="entry name" value="SET_dom"/>
</dbReference>
<evidence type="ECO:0000256" key="3">
    <source>
        <dbReference type="ARBA" id="ARBA00022679"/>
    </source>
</evidence>
<keyword evidence="4 6" id="KW-0949">S-adenosyl-L-methionine</keyword>
<dbReference type="OrthoDB" id="341421at2759"/>
<dbReference type="Proteomes" id="UP000887568">
    <property type="component" value="Unplaced"/>
</dbReference>
<dbReference type="CTD" id="79918"/>
<evidence type="ECO:0000313" key="9">
    <source>
        <dbReference type="EnsemblMetazoa" id="XP_038059813.1"/>
    </source>
</evidence>
<comment type="function">
    <text evidence="6">Protein-lysine N-methyltransferase.</text>
</comment>
<dbReference type="CDD" id="cd19178">
    <property type="entry name" value="SET_SETD6"/>
    <property type="match status" value="1"/>
</dbReference>
<dbReference type="Pfam" id="PF00856">
    <property type="entry name" value="SET"/>
    <property type="match status" value="1"/>
</dbReference>
<evidence type="ECO:0000313" key="10">
    <source>
        <dbReference type="Proteomes" id="UP000887568"/>
    </source>
</evidence>
<dbReference type="PROSITE" id="PS50280">
    <property type="entry name" value="SET"/>
    <property type="match status" value="1"/>
</dbReference>
<dbReference type="InterPro" id="IPR011383">
    <property type="entry name" value="N-lys_methylase_SETD6"/>
</dbReference>
<sequence length="515" mass="58870">MASAAKRRKNEDGTVPSAQLTMHFDLENKNSDCELGMFLKWCGDMGIDVNHKVSLWQSCSKHHHHPVKCHCHTQVRDGKEGSCSRYGMVATVDIAEGETLFAIPRDALLHPGNCSISSLLQQGEIELRSGSGWVPLVVCLMYEYTQANSKWRPYLDLCPDYSQLDSPMFWDKETVTSELKGTGVPDLVDRDVENIRHEYHSIAVPFMEKNPEYFDLSIHTLDLYRKLVAFVMAYSFSAPKKTSDSPQEDGEDDENDEEDEDIDDDEDEAGTTLTMMVPMADILNHVAKNNARLQFGQTRLSMVATKDIKKDEEVFNTYGELPNWQLLQMYGFVEQYPENIYDTVDLPLTHVKDQSGCGVDGEHAQSKWDYLKETEEILDDSIVISCDGILNKWETYRILKILSMTPAEFKKHQESCANDDGLEEEEEDDEIEDNLEELFSFDGLSALPAAWRQLLTECANKHLKSYKNTMDEDIKLVQMEESGPSTLNSRQRYACYLRIGQRKLLEKVVQFCRIK</sequence>
<evidence type="ECO:0000256" key="5">
    <source>
        <dbReference type="ARBA" id="ARBA00023242"/>
    </source>
</evidence>
<keyword evidence="10" id="KW-1185">Reference proteome</keyword>
<dbReference type="GO" id="GO:0016279">
    <property type="term" value="F:protein-lysine N-methyltransferase activity"/>
    <property type="evidence" value="ECO:0007669"/>
    <property type="project" value="UniProtKB-UniRule"/>
</dbReference>
<evidence type="ECO:0000256" key="4">
    <source>
        <dbReference type="ARBA" id="ARBA00022691"/>
    </source>
</evidence>
<proteinExistence type="inferred from homology"/>
<dbReference type="EC" id="2.1.1.-" evidence="6"/>
<dbReference type="InterPro" id="IPR044430">
    <property type="entry name" value="SETD6_SET"/>
</dbReference>
<dbReference type="FunFam" id="3.90.1410.10:FF:000007">
    <property type="entry name" value="Ribosomal lysine N-methyltransferase 4"/>
    <property type="match status" value="1"/>
</dbReference>
<dbReference type="InterPro" id="IPR046341">
    <property type="entry name" value="SET_dom_sf"/>
</dbReference>
<dbReference type="GeneID" id="119730834"/>
<reference evidence="9" key="1">
    <citation type="submission" date="2022-11" db="UniProtKB">
        <authorList>
            <consortium name="EnsemblMetazoa"/>
        </authorList>
    </citation>
    <scope>IDENTIFICATION</scope>
</reference>
<dbReference type="Pfam" id="PF09273">
    <property type="entry name" value="Rubis-subs-bind"/>
    <property type="match status" value="1"/>
</dbReference>
<dbReference type="RefSeq" id="XP_038059813.1">
    <property type="nucleotide sequence ID" value="XM_038203885.1"/>
</dbReference>
<name>A0A914A7Q1_PATMI</name>
<dbReference type="InterPro" id="IPR036464">
    <property type="entry name" value="Rubisco_LSMT_subst-bd_sf"/>
</dbReference>
<protein>
    <recommendedName>
        <fullName evidence="6">N-lysine methyltransferase</fullName>
        <ecNumber evidence="6">2.1.1.-</ecNumber>
    </recommendedName>
</protein>
<dbReference type="InterPro" id="IPR015353">
    <property type="entry name" value="Rubisco_LSMT_subst-bd"/>
</dbReference>
<comment type="subcellular location">
    <subcellularLocation>
        <location evidence="1 6">Nucleus</location>
    </subcellularLocation>
</comment>
<evidence type="ECO:0000256" key="6">
    <source>
        <dbReference type="PIRNR" id="PIRNR011771"/>
    </source>
</evidence>
<organism evidence="9 10">
    <name type="scientific">Patiria miniata</name>
    <name type="common">Bat star</name>
    <name type="synonym">Asterina miniata</name>
    <dbReference type="NCBI Taxonomy" id="46514"/>
    <lineage>
        <taxon>Eukaryota</taxon>
        <taxon>Metazoa</taxon>
        <taxon>Echinodermata</taxon>
        <taxon>Eleutherozoa</taxon>
        <taxon>Asterozoa</taxon>
        <taxon>Asteroidea</taxon>
        <taxon>Valvatacea</taxon>
        <taxon>Valvatida</taxon>
        <taxon>Asterinidae</taxon>
        <taxon>Patiria</taxon>
    </lineage>
</organism>
<accession>A0A914A7Q1</accession>
<feature type="compositionally biased region" description="Acidic residues" evidence="7">
    <location>
        <begin position="246"/>
        <end position="265"/>
    </location>
</feature>
<dbReference type="Gene3D" id="3.90.1410.10">
    <property type="entry name" value="set domain protein methyltransferase, domain 1"/>
    <property type="match status" value="1"/>
</dbReference>
<dbReference type="EnsemblMetazoa" id="XM_038203885.1">
    <property type="protein sequence ID" value="XP_038059813.1"/>
    <property type="gene ID" value="LOC119730834"/>
</dbReference>
<comment type="similarity">
    <text evidence="6">Belongs to the class V-like SAM-binding methyltransferase superfamily. Histone-lysine methyltransferase family. SETD6 subfamily.</text>
</comment>
<dbReference type="PIRSF" id="PIRSF011771">
    <property type="entry name" value="RMS1_SET"/>
    <property type="match status" value="1"/>
</dbReference>
<dbReference type="Gene3D" id="3.90.1420.10">
    <property type="entry name" value="Rubisco LSMT, substrate-binding domain"/>
    <property type="match status" value="1"/>
</dbReference>
<evidence type="ECO:0000256" key="1">
    <source>
        <dbReference type="ARBA" id="ARBA00004123"/>
    </source>
</evidence>
<keyword evidence="5 6" id="KW-0539">Nucleus</keyword>